<sequence length="68" mass="7571">MNYWSATGPDVCPIFFYRSLLNVRKCLNKTMVTVFLPYSPAPIVYPGAVTSAKKELNYHNSSIIPMGG</sequence>
<keyword evidence="1" id="KW-1185">Reference proteome</keyword>
<organism evidence="1 2">
    <name type="scientific">Steinernema glaseri</name>
    <dbReference type="NCBI Taxonomy" id="37863"/>
    <lineage>
        <taxon>Eukaryota</taxon>
        <taxon>Metazoa</taxon>
        <taxon>Ecdysozoa</taxon>
        <taxon>Nematoda</taxon>
        <taxon>Chromadorea</taxon>
        <taxon>Rhabditida</taxon>
        <taxon>Tylenchina</taxon>
        <taxon>Panagrolaimomorpha</taxon>
        <taxon>Strongyloidoidea</taxon>
        <taxon>Steinernematidae</taxon>
        <taxon>Steinernema</taxon>
    </lineage>
</organism>
<proteinExistence type="predicted"/>
<dbReference type="AlphaFoldDB" id="A0A1I7ZC90"/>
<accession>A0A1I7ZC90</accession>
<dbReference type="Proteomes" id="UP000095287">
    <property type="component" value="Unplaced"/>
</dbReference>
<name>A0A1I7ZC90_9BILA</name>
<dbReference type="WBParaSite" id="L893_g25072.t1">
    <property type="protein sequence ID" value="L893_g25072.t1"/>
    <property type="gene ID" value="L893_g25072"/>
</dbReference>
<evidence type="ECO:0000313" key="2">
    <source>
        <dbReference type="WBParaSite" id="L893_g25072.t1"/>
    </source>
</evidence>
<evidence type="ECO:0000313" key="1">
    <source>
        <dbReference type="Proteomes" id="UP000095287"/>
    </source>
</evidence>
<reference evidence="2" key="1">
    <citation type="submission" date="2016-11" db="UniProtKB">
        <authorList>
            <consortium name="WormBaseParasite"/>
        </authorList>
    </citation>
    <scope>IDENTIFICATION</scope>
</reference>
<protein>
    <submittedName>
        <fullName evidence="2">Piwi domain-containing protein</fullName>
    </submittedName>
</protein>